<comment type="caution">
    <text evidence="1">The sequence shown here is derived from an EMBL/GenBank/DDBJ whole genome shotgun (WGS) entry which is preliminary data.</text>
</comment>
<organism evidence="1 2">
    <name type="scientific">Microbacterium faecale</name>
    <dbReference type="NCBI Taxonomy" id="1804630"/>
    <lineage>
        <taxon>Bacteria</taxon>
        <taxon>Bacillati</taxon>
        <taxon>Actinomycetota</taxon>
        <taxon>Actinomycetes</taxon>
        <taxon>Micrococcales</taxon>
        <taxon>Microbacteriaceae</taxon>
        <taxon>Microbacterium</taxon>
    </lineage>
</organism>
<dbReference type="Pfam" id="PF19799">
    <property type="entry name" value="DUF6282"/>
    <property type="match status" value="1"/>
</dbReference>
<accession>A0A916YGX2</accession>
<dbReference type="RefSeq" id="WP_188712895.1">
    <property type="nucleotide sequence ID" value="NZ_BMHO01000002.1"/>
</dbReference>
<reference evidence="1" key="2">
    <citation type="submission" date="2020-09" db="EMBL/GenBank/DDBJ databases">
        <authorList>
            <person name="Sun Q."/>
            <person name="Zhou Y."/>
        </authorList>
    </citation>
    <scope>NUCLEOTIDE SEQUENCE</scope>
    <source>
        <strain evidence="1">CGMCC 1.15152</strain>
    </source>
</reference>
<keyword evidence="2" id="KW-1185">Reference proteome</keyword>
<dbReference type="SUPFAM" id="SSF51556">
    <property type="entry name" value="Metallo-dependent hydrolases"/>
    <property type="match status" value="1"/>
</dbReference>
<protein>
    <submittedName>
        <fullName evidence="1">Uncharacterized protein</fullName>
    </submittedName>
</protein>
<dbReference type="InterPro" id="IPR032466">
    <property type="entry name" value="Metal_Hydrolase"/>
</dbReference>
<dbReference type="Proteomes" id="UP000633205">
    <property type="component" value="Unassembled WGS sequence"/>
</dbReference>
<gene>
    <name evidence="1" type="ORF">GCM10010915_26590</name>
</gene>
<dbReference type="EMBL" id="BMHO01000002">
    <property type="protein sequence ID" value="GGD44105.1"/>
    <property type="molecule type" value="Genomic_DNA"/>
</dbReference>
<evidence type="ECO:0000313" key="2">
    <source>
        <dbReference type="Proteomes" id="UP000633205"/>
    </source>
</evidence>
<name>A0A916YGX2_9MICO</name>
<sequence>MEASPAVAKVLEGLVDMHCHSGPAPFPREFDHVDAAKEGDRIKMRAFVSKSHHHSTVMDIRAAHRSFAGVGTKAYGGIVLNNQVGGLNPYAVEMCVRMGGKIVWFPTFSSRRHIEFHEHALAQGFPTSAVELTTTPVLIHDDDGALRPEVAHIADVVAEAGAVLNGGHLHPDDMFELFSVGADRGVERMVASHPNFISDVTVEQGVAMAEMGVYMEHEVGMYLPDEQPFFDISTLVEWIDAVGVERTYLASDLGQIGRTHPVDAFIYVATQLLDRGFPEKDVRRMFVDTPTYLLNASDES</sequence>
<proteinExistence type="predicted"/>
<dbReference type="InterPro" id="IPR046249">
    <property type="entry name" value="DUF6282"/>
</dbReference>
<reference evidence="1" key="1">
    <citation type="journal article" date="2014" name="Int. J. Syst. Evol. Microbiol.">
        <title>Complete genome sequence of Corynebacterium casei LMG S-19264T (=DSM 44701T), isolated from a smear-ripened cheese.</title>
        <authorList>
            <consortium name="US DOE Joint Genome Institute (JGI-PGF)"/>
            <person name="Walter F."/>
            <person name="Albersmeier A."/>
            <person name="Kalinowski J."/>
            <person name="Ruckert C."/>
        </authorList>
    </citation>
    <scope>NUCLEOTIDE SEQUENCE</scope>
    <source>
        <strain evidence="1">CGMCC 1.15152</strain>
    </source>
</reference>
<evidence type="ECO:0000313" key="1">
    <source>
        <dbReference type="EMBL" id="GGD44105.1"/>
    </source>
</evidence>
<dbReference type="AlphaFoldDB" id="A0A916YGX2"/>